<keyword evidence="3 4" id="KW-0285">Flavoprotein</keyword>
<comment type="cofactor">
    <cofactor evidence="3">
        <name>Mg(2+)</name>
        <dbReference type="ChEBI" id="CHEBI:18420"/>
    </cofactor>
</comment>
<comment type="caution">
    <text evidence="3">Lacks conserved residue(s) required for the propagation of feature annotation.</text>
</comment>
<dbReference type="EC" id="6.3.2.5" evidence="3"/>
<feature type="domain" description="DNA/pantothenate metabolism flavoprotein C-terminal" evidence="6">
    <location>
        <begin position="205"/>
        <end position="419"/>
    </location>
</feature>
<comment type="function">
    <text evidence="3">Catalyzes two sequential steps in the biosynthesis of coenzyme A. In the first step cysteine is conjugated to 4'-phosphopantothenate to form 4-phosphopantothenoylcysteine. In the second step the latter compound is decarboxylated to form 4'-phosphopantotheine.</text>
</comment>
<feature type="binding site" evidence="3">
    <location>
        <position position="298"/>
    </location>
    <ligand>
        <name>CTP</name>
        <dbReference type="ChEBI" id="CHEBI:37563"/>
    </ligand>
</feature>
<keyword evidence="3" id="KW-0460">Magnesium</keyword>
<dbReference type="InterPro" id="IPR036551">
    <property type="entry name" value="Flavin_trans-like"/>
</dbReference>
<sequence>MTDEPAVTDEPTGAAGAPARRPRVVLGVAGGIAAYKAVEVLRRFTESGHEVRVVPTPSALRFVGETTWAALSGNPVATDVWSDADEVAHVRIGREADLVLVVPATADLMARAAAGRADDLLTGTLLTATCPVVFAPAMHTEMWQHPATRANVATLRARGAVVLDPAVGRLTGADSGPGRLPEPAEIAALGMAVLARGADGVRPDLAGRHVLVTAGGTREYLDPVRFLGNASSGRQGYAVARAALARGAAVTVVAANVALPEVAGARTVAVTSAAELRERVHEVAPSADVVVMAAAVADFRPQATQAYKIKKESAAPDSIALVRNPDVLSELVANRRPGQLLVGFAAETGGPDGGVLDHARAKLARKPVDLLVVNQVGAGLGFEVADNAAVVLAADGRETTIERSSKDLVAHRILDLVVEFPIGHGDGTSSEAVRVPVRTPR</sequence>
<name>Q0RF86_FRAAA</name>
<evidence type="ECO:0000259" key="6">
    <source>
        <dbReference type="Pfam" id="PF04127"/>
    </source>
</evidence>
<dbReference type="Pfam" id="PF02441">
    <property type="entry name" value="Flavoprotein"/>
    <property type="match status" value="1"/>
</dbReference>
<dbReference type="PANTHER" id="PTHR14359:SF6">
    <property type="entry name" value="PHOSPHOPANTOTHENOYLCYSTEINE DECARBOXYLASE"/>
    <property type="match status" value="1"/>
</dbReference>
<comment type="pathway">
    <text evidence="3 4">Cofactor biosynthesis; coenzyme A biosynthesis; CoA from (R)-pantothenate: step 2/5.</text>
</comment>
<keyword evidence="3 4" id="KW-0436">Ligase</keyword>
<feature type="binding site" evidence="3">
    <location>
        <position position="362"/>
    </location>
    <ligand>
        <name>CTP</name>
        <dbReference type="ChEBI" id="CHEBI:37563"/>
    </ligand>
</feature>
<comment type="pathway">
    <text evidence="3 4">Cofactor biosynthesis; coenzyme A biosynthesis; CoA from (R)-pantothenate: step 3/5.</text>
</comment>
<dbReference type="EMBL" id="CT573213">
    <property type="protein sequence ID" value="CAJ63861.1"/>
    <property type="molecule type" value="Genomic_DNA"/>
</dbReference>
<feature type="binding site" evidence="3">
    <location>
        <begin position="325"/>
        <end position="328"/>
    </location>
    <ligand>
        <name>CTP</name>
        <dbReference type="ChEBI" id="CHEBI:37563"/>
    </ligand>
</feature>
<comment type="catalytic activity">
    <reaction evidence="3 4">
        <text>(R)-4'-phosphopantothenate + L-cysteine + CTP = N-[(R)-4-phosphopantothenoyl]-L-cysteine + CMP + diphosphate + H(+)</text>
        <dbReference type="Rhea" id="RHEA:19397"/>
        <dbReference type="ChEBI" id="CHEBI:10986"/>
        <dbReference type="ChEBI" id="CHEBI:15378"/>
        <dbReference type="ChEBI" id="CHEBI:33019"/>
        <dbReference type="ChEBI" id="CHEBI:35235"/>
        <dbReference type="ChEBI" id="CHEBI:37563"/>
        <dbReference type="ChEBI" id="CHEBI:59458"/>
        <dbReference type="ChEBI" id="CHEBI:60377"/>
        <dbReference type="EC" id="6.3.2.5"/>
    </reaction>
</comment>
<evidence type="ECO:0000256" key="4">
    <source>
        <dbReference type="RuleBase" id="RU364078"/>
    </source>
</evidence>
<evidence type="ECO:0000313" key="7">
    <source>
        <dbReference type="EMBL" id="CAJ63861.1"/>
    </source>
</evidence>
<keyword evidence="8" id="KW-1185">Reference proteome</keyword>
<feature type="binding site" evidence="3">
    <location>
        <position position="366"/>
    </location>
    <ligand>
        <name>CTP</name>
        <dbReference type="ChEBI" id="CHEBI:37563"/>
    </ligand>
</feature>
<keyword evidence="1 3" id="KW-0210">Decarboxylase</keyword>
<dbReference type="Gene3D" id="3.40.50.10300">
    <property type="entry name" value="CoaB-like"/>
    <property type="match status" value="1"/>
</dbReference>
<dbReference type="GO" id="GO:0071513">
    <property type="term" value="C:phosphopantothenoylcysteine decarboxylase complex"/>
    <property type="evidence" value="ECO:0007669"/>
    <property type="project" value="TreeGrafter"/>
</dbReference>
<dbReference type="GO" id="GO:0004632">
    <property type="term" value="F:phosphopantothenate--cysteine ligase activity"/>
    <property type="evidence" value="ECO:0007669"/>
    <property type="project" value="UniProtKB-UniRule"/>
</dbReference>
<comment type="cofactor">
    <cofactor evidence="3">
        <name>FMN</name>
        <dbReference type="ChEBI" id="CHEBI:58210"/>
    </cofactor>
    <text evidence="3">Binds 1 FMN per subunit.</text>
</comment>
<dbReference type="HOGENOM" id="CLU_033319_0_3_11"/>
<feature type="binding site" evidence="3">
    <location>
        <position position="344"/>
    </location>
    <ligand>
        <name>CTP</name>
        <dbReference type="ChEBI" id="CHEBI:37563"/>
    </ligand>
</feature>
<dbReference type="InterPro" id="IPR007085">
    <property type="entry name" value="DNA/pantothenate-metab_flavo_C"/>
</dbReference>
<feature type="binding site" evidence="3">
    <location>
        <position position="308"/>
    </location>
    <ligand>
        <name>CTP</name>
        <dbReference type="ChEBI" id="CHEBI:37563"/>
    </ligand>
</feature>
<dbReference type="NCBIfam" id="TIGR00521">
    <property type="entry name" value="coaBC_dfp"/>
    <property type="match status" value="1"/>
</dbReference>
<dbReference type="InterPro" id="IPR035929">
    <property type="entry name" value="CoaB-like_sf"/>
</dbReference>
<comment type="function">
    <text evidence="4">Catalyzes two steps in the biosynthesis of coenzyme A. In the first step cysteine is conjugated to 4'-phosphopantothenate to form 4-phosphopantothenoylcysteine, in the latter compound is decarboxylated to form 4'-phosphopantotheine.</text>
</comment>
<dbReference type="GO" id="GO:0015941">
    <property type="term" value="P:pantothenate catabolic process"/>
    <property type="evidence" value="ECO:0007669"/>
    <property type="project" value="InterPro"/>
</dbReference>
<dbReference type="eggNOG" id="COG0452">
    <property type="taxonomic scope" value="Bacteria"/>
</dbReference>
<dbReference type="Proteomes" id="UP000000657">
    <property type="component" value="Chromosome"/>
</dbReference>
<dbReference type="GO" id="GO:0010181">
    <property type="term" value="F:FMN binding"/>
    <property type="evidence" value="ECO:0007669"/>
    <property type="project" value="UniProtKB-UniRule"/>
</dbReference>
<dbReference type="InterPro" id="IPR003382">
    <property type="entry name" value="Flavoprotein"/>
</dbReference>
<dbReference type="STRING" id="326424.FRAAL5228"/>
<comment type="similarity">
    <text evidence="3 4">In the C-terminal section; belongs to the PPC synthetase family.</text>
</comment>
<feature type="region of interest" description="Phosphopantothenate--cysteine ligase" evidence="3">
    <location>
        <begin position="210"/>
        <end position="441"/>
    </location>
</feature>
<dbReference type="HAMAP" id="MF_02225">
    <property type="entry name" value="CoaBC"/>
    <property type="match status" value="1"/>
</dbReference>
<dbReference type="SUPFAM" id="SSF52507">
    <property type="entry name" value="Homo-oligomeric flavin-containing Cys decarboxylases, HFCD"/>
    <property type="match status" value="1"/>
</dbReference>
<organism evidence="7 8">
    <name type="scientific">Frankia alni (strain DSM 45986 / CECT 9034 / ACN14a)</name>
    <dbReference type="NCBI Taxonomy" id="326424"/>
    <lineage>
        <taxon>Bacteria</taxon>
        <taxon>Bacillati</taxon>
        <taxon>Actinomycetota</taxon>
        <taxon>Actinomycetes</taxon>
        <taxon>Frankiales</taxon>
        <taxon>Frankiaceae</taxon>
        <taxon>Frankia</taxon>
    </lineage>
</organism>
<accession>Q0RF86</accession>
<dbReference type="GO" id="GO:0046872">
    <property type="term" value="F:metal ion binding"/>
    <property type="evidence" value="ECO:0007669"/>
    <property type="project" value="UniProtKB-KW"/>
</dbReference>
<keyword evidence="3" id="KW-0511">Multifunctional enzyme</keyword>
<dbReference type="Gene3D" id="3.40.50.1950">
    <property type="entry name" value="Flavin prenyltransferase-like"/>
    <property type="match status" value="1"/>
</dbReference>
<evidence type="ECO:0000259" key="5">
    <source>
        <dbReference type="Pfam" id="PF02441"/>
    </source>
</evidence>
<protein>
    <recommendedName>
        <fullName evidence="3">Coenzyme A biosynthesis bifunctional protein CoaBC</fullName>
    </recommendedName>
    <alternativeName>
        <fullName evidence="3">DNA/pantothenate metabolism flavoprotein</fullName>
    </alternativeName>
    <alternativeName>
        <fullName evidence="3">Phosphopantothenoylcysteine synthetase/decarboxylase</fullName>
        <shortName evidence="3">PPCS-PPCDC</shortName>
    </alternativeName>
    <domain>
        <recommendedName>
            <fullName evidence="3">Phosphopantothenoylcysteine decarboxylase</fullName>
            <shortName evidence="3">PPC decarboxylase</shortName>
            <shortName evidence="3">PPC-DC</shortName>
            <ecNumber evidence="3">4.1.1.36</ecNumber>
        </recommendedName>
        <alternativeName>
            <fullName evidence="3">CoaC</fullName>
        </alternativeName>
    </domain>
    <domain>
        <recommendedName>
            <fullName evidence="3">Phosphopantothenate--cysteine ligase</fullName>
            <ecNumber evidence="3">6.3.2.5</ecNumber>
        </recommendedName>
        <alternativeName>
            <fullName evidence="3">CoaB</fullName>
        </alternativeName>
        <alternativeName>
            <fullName evidence="3">Phosphopantothenoylcysteine synthetase</fullName>
            <shortName evidence="3">PPC synthetase</shortName>
            <shortName evidence="3">PPC-S</shortName>
        </alternativeName>
    </domain>
</protein>
<gene>
    <name evidence="3" type="primary">coaBC</name>
    <name evidence="7" type="ordered locus">FRAAL5228</name>
</gene>
<feature type="region of interest" description="Phosphopantothenoylcysteine decarboxylase" evidence="3">
    <location>
        <begin position="1"/>
        <end position="209"/>
    </location>
</feature>
<dbReference type="AlphaFoldDB" id="Q0RF86"/>
<dbReference type="GO" id="GO:0015937">
    <property type="term" value="P:coenzyme A biosynthetic process"/>
    <property type="evidence" value="ECO:0007669"/>
    <property type="project" value="UniProtKB-UniRule"/>
</dbReference>
<dbReference type="PANTHER" id="PTHR14359">
    <property type="entry name" value="HOMO-OLIGOMERIC FLAVIN CONTAINING CYS DECARBOXYLASE FAMILY"/>
    <property type="match status" value="1"/>
</dbReference>
<dbReference type="KEGG" id="fal:FRAAL5228"/>
<dbReference type="UniPathway" id="UPA00241">
    <property type="reaction ID" value="UER00353"/>
</dbReference>
<comment type="catalytic activity">
    <reaction evidence="3 4">
        <text>N-[(R)-4-phosphopantothenoyl]-L-cysteine + H(+) = (R)-4'-phosphopantetheine + CO2</text>
        <dbReference type="Rhea" id="RHEA:16793"/>
        <dbReference type="ChEBI" id="CHEBI:15378"/>
        <dbReference type="ChEBI" id="CHEBI:16526"/>
        <dbReference type="ChEBI" id="CHEBI:59458"/>
        <dbReference type="ChEBI" id="CHEBI:61723"/>
        <dbReference type="EC" id="4.1.1.36"/>
    </reaction>
</comment>
<keyword evidence="3 4" id="KW-0288">FMN</keyword>
<evidence type="ECO:0000313" key="8">
    <source>
        <dbReference type="Proteomes" id="UP000000657"/>
    </source>
</evidence>
<evidence type="ECO:0000256" key="2">
    <source>
        <dbReference type="ARBA" id="ARBA00023239"/>
    </source>
</evidence>
<dbReference type="GO" id="GO:0004633">
    <property type="term" value="F:phosphopantothenoylcysteine decarboxylase activity"/>
    <property type="evidence" value="ECO:0007669"/>
    <property type="project" value="UniProtKB-UniRule"/>
</dbReference>
<feature type="domain" description="Flavoprotein" evidence="5">
    <location>
        <begin position="23"/>
        <end position="186"/>
    </location>
</feature>
<proteinExistence type="inferred from homology"/>
<evidence type="ECO:0000256" key="1">
    <source>
        <dbReference type="ARBA" id="ARBA00022793"/>
    </source>
</evidence>
<dbReference type="InterPro" id="IPR005252">
    <property type="entry name" value="CoaBC"/>
</dbReference>
<evidence type="ECO:0000256" key="3">
    <source>
        <dbReference type="HAMAP-Rule" id="MF_02225"/>
    </source>
</evidence>
<keyword evidence="3" id="KW-0479">Metal-binding</keyword>
<dbReference type="Pfam" id="PF04127">
    <property type="entry name" value="DFP"/>
    <property type="match status" value="1"/>
</dbReference>
<dbReference type="SUPFAM" id="SSF102645">
    <property type="entry name" value="CoaB-like"/>
    <property type="match status" value="1"/>
</dbReference>
<keyword evidence="2 3" id="KW-0456">Lyase</keyword>
<comment type="similarity">
    <text evidence="3 4">In the N-terminal section; belongs to the HFCD (homo-oligomeric flavin containing Cys decarboxylase) superfamily.</text>
</comment>
<reference evidence="7 8" key="1">
    <citation type="journal article" date="2007" name="Genome Res.">
        <title>Genome characteristics of facultatively symbiotic Frankia sp. strains reflect host range and host plant biogeography.</title>
        <authorList>
            <person name="Normand P."/>
            <person name="Lapierre P."/>
            <person name="Tisa L.S."/>
            <person name="Gogarten J.P."/>
            <person name="Alloisio N."/>
            <person name="Bagnarol E."/>
            <person name="Bassi C.A."/>
            <person name="Berry A.M."/>
            <person name="Bickhart D.M."/>
            <person name="Choisne N."/>
            <person name="Couloux A."/>
            <person name="Cournoyer B."/>
            <person name="Cruveiller S."/>
            <person name="Daubin V."/>
            <person name="Demange N."/>
            <person name="Francino M.P."/>
            <person name="Goltsman E."/>
            <person name="Huang Y."/>
            <person name="Kopp O.R."/>
            <person name="Labarre L."/>
            <person name="Lapidus A."/>
            <person name="Lavire C."/>
            <person name="Marechal J."/>
            <person name="Martinez M."/>
            <person name="Mastronunzio J.E."/>
            <person name="Mullin B.C."/>
            <person name="Niemann J."/>
            <person name="Pujic P."/>
            <person name="Rawnsley T."/>
            <person name="Rouy Z."/>
            <person name="Schenowitz C."/>
            <person name="Sellstedt A."/>
            <person name="Tavares F."/>
            <person name="Tomkins J.P."/>
            <person name="Vallenet D."/>
            <person name="Valverde C."/>
            <person name="Wall L.G."/>
            <person name="Wang Y."/>
            <person name="Medigue C."/>
            <person name="Benson D.R."/>
        </authorList>
    </citation>
    <scope>NUCLEOTIDE SEQUENCE [LARGE SCALE GENOMIC DNA]</scope>
    <source>
        <strain evidence="8">DSM 45986 / CECT 9034 / ACN14a</strain>
    </source>
</reference>
<dbReference type="EC" id="4.1.1.36" evidence="3"/>